<dbReference type="Proteomes" id="UP000244240">
    <property type="component" value="Unassembled WGS sequence"/>
</dbReference>
<protein>
    <recommendedName>
        <fullName evidence="3">DUF177 domain-containing protein</fullName>
    </recommendedName>
</protein>
<dbReference type="EMBL" id="QBKR01000007">
    <property type="protein sequence ID" value="PTX61247.1"/>
    <property type="molecule type" value="Genomic_DNA"/>
</dbReference>
<dbReference type="OrthoDB" id="9790372at2"/>
<dbReference type="PANTHER" id="PTHR34374:SF1">
    <property type="entry name" value="LARGE RIBOSOMAL RNA SUBUNIT ACCUMULATION PROTEIN YCED HOMOLOG 1, CHLOROPLASTIC"/>
    <property type="match status" value="1"/>
</dbReference>
<comment type="caution">
    <text evidence="1">The sequence shown here is derived from an EMBL/GenBank/DDBJ whole genome shotgun (WGS) entry which is preliminary data.</text>
</comment>
<dbReference type="AlphaFoldDB" id="A0A2T6BZ48"/>
<dbReference type="Pfam" id="PF02620">
    <property type="entry name" value="YceD"/>
    <property type="match status" value="1"/>
</dbReference>
<dbReference type="InterPro" id="IPR003772">
    <property type="entry name" value="YceD"/>
</dbReference>
<evidence type="ECO:0000313" key="2">
    <source>
        <dbReference type="Proteomes" id="UP000244240"/>
    </source>
</evidence>
<sequence length="172" mass="19765">MLFRFREMKEQAGPIQQEDTVELEGLEKEHPDLVQLGPVEVTVTAWEDQGLYHLQGKQSARATLRCSRCLTTHEETLSADWHEVFTDDKDRLEASDEEDEIHPVSLDQPTDLTPYIREALVLSLPFAPVCREDCKGLCPTCGINWNQESCQCDNRRVDPRLAKLEELLKRDD</sequence>
<gene>
    <name evidence="1" type="ORF">C8P63_10742</name>
</gene>
<dbReference type="RefSeq" id="WP_108022547.1">
    <property type="nucleotide sequence ID" value="NZ_QBKR01000007.1"/>
</dbReference>
<reference evidence="1 2" key="1">
    <citation type="submission" date="2018-04" db="EMBL/GenBank/DDBJ databases">
        <title>Genomic Encyclopedia of Archaeal and Bacterial Type Strains, Phase II (KMG-II): from individual species to whole genera.</title>
        <authorList>
            <person name="Goeker M."/>
        </authorList>
    </citation>
    <scope>NUCLEOTIDE SEQUENCE [LARGE SCALE GENOMIC DNA]</scope>
    <source>
        <strain evidence="1 2">DSM 45787</strain>
    </source>
</reference>
<dbReference type="PANTHER" id="PTHR34374">
    <property type="entry name" value="LARGE RIBOSOMAL RNA SUBUNIT ACCUMULATION PROTEIN YCED HOMOLOG 1, CHLOROPLASTIC"/>
    <property type="match status" value="1"/>
</dbReference>
<accession>A0A2T6BZ48</accession>
<organism evidence="1 2">
    <name type="scientific">Melghirimyces profundicolus</name>
    <dbReference type="NCBI Taxonomy" id="1242148"/>
    <lineage>
        <taxon>Bacteria</taxon>
        <taxon>Bacillati</taxon>
        <taxon>Bacillota</taxon>
        <taxon>Bacilli</taxon>
        <taxon>Bacillales</taxon>
        <taxon>Thermoactinomycetaceae</taxon>
        <taxon>Melghirimyces</taxon>
    </lineage>
</organism>
<proteinExistence type="predicted"/>
<keyword evidence="2" id="KW-1185">Reference proteome</keyword>
<name>A0A2T6BZ48_9BACL</name>
<evidence type="ECO:0000313" key="1">
    <source>
        <dbReference type="EMBL" id="PTX61247.1"/>
    </source>
</evidence>
<evidence type="ECO:0008006" key="3">
    <source>
        <dbReference type="Google" id="ProtNLM"/>
    </source>
</evidence>